<dbReference type="SUPFAM" id="SSF52540">
    <property type="entry name" value="P-loop containing nucleoside triphosphate hydrolases"/>
    <property type="match status" value="1"/>
</dbReference>
<organism evidence="1 2">
    <name type="scientific">Modicisalibacter muralis</name>
    <dbReference type="NCBI Taxonomy" id="119000"/>
    <lineage>
        <taxon>Bacteria</taxon>
        <taxon>Pseudomonadati</taxon>
        <taxon>Pseudomonadota</taxon>
        <taxon>Gammaproteobacteria</taxon>
        <taxon>Oceanospirillales</taxon>
        <taxon>Halomonadaceae</taxon>
        <taxon>Modicisalibacter</taxon>
    </lineage>
</organism>
<reference evidence="1 2" key="1">
    <citation type="submission" date="2016-10" db="EMBL/GenBank/DDBJ databases">
        <authorList>
            <person name="de Groot N.N."/>
        </authorList>
    </citation>
    <scope>NUCLEOTIDE SEQUENCE [LARGE SCALE GENOMIC DNA]</scope>
    <source>
        <strain evidence="1 2">DSM 14789</strain>
    </source>
</reference>
<keyword evidence="1" id="KW-0418">Kinase</keyword>
<dbReference type="RefSeq" id="WP_089726035.1">
    <property type="nucleotide sequence ID" value="NZ_FNGI01000002.1"/>
</dbReference>
<proteinExistence type="predicted"/>
<keyword evidence="2" id="KW-1185">Reference proteome</keyword>
<evidence type="ECO:0000313" key="1">
    <source>
        <dbReference type="EMBL" id="SDL16593.1"/>
    </source>
</evidence>
<dbReference type="Gene3D" id="3.40.50.300">
    <property type="entry name" value="P-loop containing nucleotide triphosphate hydrolases"/>
    <property type="match status" value="1"/>
</dbReference>
<protein>
    <submittedName>
        <fullName evidence="1">Predicted kinase</fullName>
    </submittedName>
</protein>
<dbReference type="InterPro" id="IPR027417">
    <property type="entry name" value="P-loop_NTPase"/>
</dbReference>
<dbReference type="STRING" id="119000.SAMN05661010_00923"/>
<name>A0A1G9HVK6_9GAMM</name>
<dbReference type="AlphaFoldDB" id="A0A1G9HVK6"/>
<gene>
    <name evidence="1" type="ORF">SAMN05661010_00923</name>
</gene>
<sequence length="171" mass="18613">MLIVIGGLPGTGKTTIARELANRCQATYLRIDSIEQTLRNARVLADEVGASGYEVAWALARDNLNLGRTVIAECVNPLAISRDAWREVARGTSSPLLDVEIVCSDSDEHRRRIESRTSDISGLVLPTWEAVLAREYEPRSDERLVIDTATVSADEAAARVLAVMRAHGNAS</sequence>
<dbReference type="Proteomes" id="UP000198654">
    <property type="component" value="Unassembled WGS sequence"/>
</dbReference>
<accession>A0A1G9HVK6</accession>
<dbReference type="Pfam" id="PF13671">
    <property type="entry name" value="AAA_33"/>
    <property type="match status" value="1"/>
</dbReference>
<dbReference type="EMBL" id="FNGI01000002">
    <property type="protein sequence ID" value="SDL16593.1"/>
    <property type="molecule type" value="Genomic_DNA"/>
</dbReference>
<dbReference type="PANTHER" id="PTHR37807">
    <property type="entry name" value="OS07G0160300 PROTEIN"/>
    <property type="match status" value="1"/>
</dbReference>
<keyword evidence="1" id="KW-0808">Transferase</keyword>
<dbReference type="PANTHER" id="PTHR37807:SF3">
    <property type="entry name" value="OS07G0160300 PROTEIN"/>
    <property type="match status" value="1"/>
</dbReference>
<dbReference type="GO" id="GO:0016301">
    <property type="term" value="F:kinase activity"/>
    <property type="evidence" value="ECO:0007669"/>
    <property type="project" value="UniProtKB-KW"/>
</dbReference>
<evidence type="ECO:0000313" key="2">
    <source>
        <dbReference type="Proteomes" id="UP000198654"/>
    </source>
</evidence>
<dbReference type="OrthoDB" id="3819922at2"/>